<proteinExistence type="predicted"/>
<name>A0ACC0WMC3_9STRA</name>
<gene>
    <name evidence="1" type="ORF">PsorP6_011831</name>
</gene>
<keyword evidence="2" id="KW-1185">Reference proteome</keyword>
<dbReference type="EMBL" id="CM047591">
    <property type="protein sequence ID" value="KAI9919175.1"/>
    <property type="molecule type" value="Genomic_DNA"/>
</dbReference>
<accession>A0ACC0WMC3</accession>
<sequence length="208" mass="23483">MTVNAVAHHLNKRVLLVDFPSLQGKRQEGVDADADLRGLFRESDISNAVLFFDECENIFRQRESGGDRLLNALLTEIERYEGIVFLATNRPFDLDEAMNRRITAVFEFKAPDHIQRRKIWDVLLLRGALQTDPDIDLNKIALNQPDQKKSRVCEIENRATGAARRVRVHTCTLRRASEANAATSGETKICGAESRKKTSDVATALNDY</sequence>
<protein>
    <submittedName>
        <fullName evidence="1">Uncharacterized protein</fullName>
    </submittedName>
</protein>
<evidence type="ECO:0000313" key="2">
    <source>
        <dbReference type="Proteomes" id="UP001163321"/>
    </source>
</evidence>
<reference evidence="1 2" key="1">
    <citation type="journal article" date="2022" name="bioRxiv">
        <title>The genome of the oomycete Peronosclerospora sorghi, a cosmopolitan pathogen of maize and sorghum, is inflated with dispersed pseudogenes.</title>
        <authorList>
            <person name="Fletcher K."/>
            <person name="Martin F."/>
            <person name="Isakeit T."/>
            <person name="Cavanaugh K."/>
            <person name="Magill C."/>
            <person name="Michelmore R."/>
        </authorList>
    </citation>
    <scope>NUCLEOTIDE SEQUENCE [LARGE SCALE GENOMIC DNA]</scope>
    <source>
        <strain evidence="1">P6</strain>
    </source>
</reference>
<comment type="caution">
    <text evidence="1">The sequence shown here is derived from an EMBL/GenBank/DDBJ whole genome shotgun (WGS) entry which is preliminary data.</text>
</comment>
<organism evidence="1 2">
    <name type="scientific">Peronosclerospora sorghi</name>
    <dbReference type="NCBI Taxonomy" id="230839"/>
    <lineage>
        <taxon>Eukaryota</taxon>
        <taxon>Sar</taxon>
        <taxon>Stramenopiles</taxon>
        <taxon>Oomycota</taxon>
        <taxon>Peronosporomycetes</taxon>
        <taxon>Peronosporales</taxon>
        <taxon>Peronosporaceae</taxon>
        <taxon>Peronosclerospora</taxon>
    </lineage>
</organism>
<dbReference type="Proteomes" id="UP001163321">
    <property type="component" value="Chromosome 12"/>
</dbReference>
<evidence type="ECO:0000313" key="1">
    <source>
        <dbReference type="EMBL" id="KAI9919175.1"/>
    </source>
</evidence>